<reference evidence="1" key="1">
    <citation type="submission" date="2020-04" db="EMBL/GenBank/DDBJ databases">
        <authorList>
            <person name="Zhang T."/>
        </authorList>
    </citation>
    <scope>NUCLEOTIDE SEQUENCE</scope>
    <source>
        <strain evidence="1">HKST-UBA15</strain>
    </source>
</reference>
<gene>
    <name evidence="1" type="ORF">KC675_02000</name>
</gene>
<dbReference type="Proteomes" id="UP000745577">
    <property type="component" value="Unassembled WGS sequence"/>
</dbReference>
<evidence type="ECO:0000313" key="2">
    <source>
        <dbReference type="Proteomes" id="UP000745577"/>
    </source>
</evidence>
<dbReference type="EMBL" id="JAGQLL010000019">
    <property type="protein sequence ID" value="MCA9379931.1"/>
    <property type="molecule type" value="Genomic_DNA"/>
</dbReference>
<organism evidence="1 2">
    <name type="scientific">Candidatus Dojkabacteria bacterium</name>
    <dbReference type="NCBI Taxonomy" id="2099670"/>
    <lineage>
        <taxon>Bacteria</taxon>
        <taxon>Candidatus Dojkabacteria</taxon>
    </lineage>
</organism>
<reference evidence="1" key="2">
    <citation type="journal article" date="2021" name="Microbiome">
        <title>Successional dynamics and alternative stable states in a saline activated sludge microbial community over 9 years.</title>
        <authorList>
            <person name="Wang Y."/>
            <person name="Ye J."/>
            <person name="Ju F."/>
            <person name="Liu L."/>
            <person name="Boyd J.A."/>
            <person name="Deng Y."/>
            <person name="Parks D.H."/>
            <person name="Jiang X."/>
            <person name="Yin X."/>
            <person name="Woodcroft B.J."/>
            <person name="Tyson G.W."/>
            <person name="Hugenholtz P."/>
            <person name="Polz M.F."/>
            <person name="Zhang T."/>
        </authorList>
    </citation>
    <scope>NUCLEOTIDE SEQUENCE</scope>
    <source>
        <strain evidence="1">HKST-UBA15</strain>
    </source>
</reference>
<dbReference type="Pfam" id="PF11379">
    <property type="entry name" value="DUF3182"/>
    <property type="match status" value="1"/>
</dbReference>
<protein>
    <submittedName>
        <fullName evidence="1">DUF3182 family protein</fullName>
    </submittedName>
</protein>
<comment type="caution">
    <text evidence="1">The sequence shown here is derived from an EMBL/GenBank/DDBJ whole genome shotgun (WGS) entry which is preliminary data.</text>
</comment>
<name>A0A955I7H6_9BACT</name>
<dbReference type="AlphaFoldDB" id="A0A955I7H6"/>
<accession>A0A955I7H6</accession>
<evidence type="ECO:0000313" key="1">
    <source>
        <dbReference type="EMBL" id="MCA9379931.1"/>
    </source>
</evidence>
<dbReference type="InterPro" id="IPR021519">
    <property type="entry name" value="DUF3182"/>
</dbReference>
<proteinExistence type="predicted"/>
<sequence length="391" mass="45410">MKSIVYIKKSENDYKILIDYFLRRSIYFQKQLSQLGIKRAGYLINFEGEFQYTHFDKYTNDSDILLILDNTIPSSELEEIEKYLEIKNIKVLGCVVDNYYYGDKTILHDTVSTHAYSPKWYSNIRNSISQFTIPGYTCFDIESIEMAFNTLAEEYPGEAIRLKLGNGNNGIDHYVVNDRNDLFLAMKVINTYKQLDSSGVSVELNLENTITYGVTRLNLDGKIINTLGKQTFIDGVYVGSEIIEERGEFEKEAIQICNEAYKILKPFGQQLNRFNVDIIAGTTKNNKRFNGIIDLSLRIGSATYIELEKVINNRATGIYHIYSKKKITKEITESLKKSLVDTNIEVIVKSKYVFTLKYPIKDSDYFNSKKFKNIEYEIKEINYYKNPLFRR</sequence>